<name>A0ABW7NW95_9PSED</name>
<dbReference type="Proteomes" id="UP001610657">
    <property type="component" value="Unassembled WGS sequence"/>
</dbReference>
<evidence type="ECO:0000313" key="2">
    <source>
        <dbReference type="Proteomes" id="UP001610657"/>
    </source>
</evidence>
<dbReference type="RefSeq" id="WP_395577883.1">
    <property type="nucleotide sequence ID" value="NZ_JAVCQK010000432.1"/>
</dbReference>
<accession>A0ABW7NW95</accession>
<feature type="non-terminal residue" evidence="1">
    <location>
        <position position="1"/>
    </location>
</feature>
<comment type="caution">
    <text evidence="1">The sequence shown here is derived from an EMBL/GenBank/DDBJ whole genome shotgun (WGS) entry which is preliminary data.</text>
</comment>
<proteinExistence type="predicted"/>
<keyword evidence="2" id="KW-1185">Reference proteome</keyword>
<gene>
    <name evidence="1" type="ORF">RA271_28925</name>
</gene>
<dbReference type="EMBL" id="JAVCQK010000432">
    <property type="protein sequence ID" value="MFH7519148.1"/>
    <property type="molecule type" value="Genomic_DNA"/>
</dbReference>
<organism evidence="1 2">
    <name type="scientific">Pseudomonas syringae pv. tagetis</name>
    <dbReference type="NCBI Taxonomy" id="129140"/>
    <lineage>
        <taxon>Bacteria</taxon>
        <taxon>Pseudomonadati</taxon>
        <taxon>Pseudomonadota</taxon>
        <taxon>Gammaproteobacteria</taxon>
        <taxon>Pseudomonadales</taxon>
        <taxon>Pseudomonadaceae</taxon>
        <taxon>Pseudomonas</taxon>
    </lineage>
</organism>
<evidence type="ECO:0000313" key="1">
    <source>
        <dbReference type="EMBL" id="MFH7519148.1"/>
    </source>
</evidence>
<sequence>AINTSMALFHIYNKNLKTQTPTQAGSAEQTCYDDTAQIPTHANDIKLKDDNKAGKLIAGDN</sequence>
<reference evidence="1 2" key="1">
    <citation type="submission" date="2023-08" db="EMBL/GenBank/DDBJ databases">
        <title>Genomic and mutational analysis of Pseudomonas syringae pv. tagetis EB037 pathogenicity on sunflower.</title>
        <authorList>
            <person name="Maul J.E."/>
        </authorList>
    </citation>
    <scope>NUCLEOTIDE SEQUENCE [LARGE SCALE GENOMIC DNA]</scope>
    <source>
        <strain evidence="1 2">EB037_T1</strain>
    </source>
</reference>
<protein>
    <submittedName>
        <fullName evidence="1">Uncharacterized protein</fullName>
    </submittedName>
</protein>